<evidence type="ECO:0000313" key="2">
    <source>
        <dbReference type="EMBL" id="MFC4755231.1"/>
    </source>
</evidence>
<dbReference type="RefSeq" id="WP_344989459.1">
    <property type="nucleotide sequence ID" value="NZ_BAABCD010000008.1"/>
</dbReference>
<gene>
    <name evidence="2" type="ORF">ACFO7U_10620</name>
</gene>
<proteinExistence type="predicted"/>
<dbReference type="InterPro" id="IPR009061">
    <property type="entry name" value="DNA-bd_dom_put_sf"/>
</dbReference>
<name>A0ABV9PQP9_9ACTN</name>
<evidence type="ECO:0000259" key="1">
    <source>
        <dbReference type="Pfam" id="PF12728"/>
    </source>
</evidence>
<organism evidence="2 3">
    <name type="scientific">Dietzia aurantiaca</name>
    <dbReference type="NCBI Taxonomy" id="983873"/>
    <lineage>
        <taxon>Bacteria</taxon>
        <taxon>Bacillati</taxon>
        <taxon>Actinomycetota</taxon>
        <taxon>Actinomycetes</taxon>
        <taxon>Mycobacteriales</taxon>
        <taxon>Dietziaceae</taxon>
        <taxon>Dietzia</taxon>
    </lineage>
</organism>
<sequence length="70" mass="7609">MSVSPDAPLYLDQAAEYLSVSPKTIRRMISRGEVPAYRLAGNGRLRFLKKDLDALLVPVPAVARRGGGRA</sequence>
<dbReference type="Proteomes" id="UP001595836">
    <property type="component" value="Unassembled WGS sequence"/>
</dbReference>
<feature type="domain" description="Helix-turn-helix" evidence="1">
    <location>
        <begin position="12"/>
        <end position="56"/>
    </location>
</feature>
<evidence type="ECO:0000313" key="3">
    <source>
        <dbReference type="Proteomes" id="UP001595836"/>
    </source>
</evidence>
<dbReference type="InterPro" id="IPR010093">
    <property type="entry name" value="SinI_DNA-bd"/>
</dbReference>
<comment type="caution">
    <text evidence="2">The sequence shown here is derived from an EMBL/GenBank/DDBJ whole genome shotgun (WGS) entry which is preliminary data.</text>
</comment>
<dbReference type="InterPro" id="IPR041657">
    <property type="entry name" value="HTH_17"/>
</dbReference>
<reference evidence="3" key="1">
    <citation type="journal article" date="2019" name="Int. J. Syst. Evol. Microbiol.">
        <title>The Global Catalogue of Microorganisms (GCM) 10K type strain sequencing project: providing services to taxonomists for standard genome sequencing and annotation.</title>
        <authorList>
            <consortium name="The Broad Institute Genomics Platform"/>
            <consortium name="The Broad Institute Genome Sequencing Center for Infectious Disease"/>
            <person name="Wu L."/>
            <person name="Ma J."/>
        </authorList>
    </citation>
    <scope>NUCLEOTIDE SEQUENCE [LARGE SCALE GENOMIC DNA]</scope>
    <source>
        <strain evidence="3">JCM 11882</strain>
    </source>
</reference>
<dbReference type="Pfam" id="PF12728">
    <property type="entry name" value="HTH_17"/>
    <property type="match status" value="1"/>
</dbReference>
<keyword evidence="3" id="KW-1185">Reference proteome</keyword>
<dbReference type="NCBIfam" id="TIGR01764">
    <property type="entry name" value="excise"/>
    <property type="match status" value="1"/>
</dbReference>
<dbReference type="SUPFAM" id="SSF46955">
    <property type="entry name" value="Putative DNA-binding domain"/>
    <property type="match status" value="1"/>
</dbReference>
<protein>
    <submittedName>
        <fullName evidence="2">Helix-turn-helix domain-containing protein</fullName>
    </submittedName>
</protein>
<accession>A0ABV9PQP9</accession>
<dbReference type="EMBL" id="JBHSHP010000023">
    <property type="protein sequence ID" value="MFC4755231.1"/>
    <property type="molecule type" value="Genomic_DNA"/>
</dbReference>
<dbReference type="Gene3D" id="1.10.1660.10">
    <property type="match status" value="1"/>
</dbReference>